<name>A0A7J9MYS5_GOSSC</name>
<proteinExistence type="predicted"/>
<accession>A0A7J9MYS5</accession>
<dbReference type="AlphaFoldDB" id="A0A7J9MYS5"/>
<comment type="caution">
    <text evidence="1">The sequence shown here is derived from an EMBL/GenBank/DDBJ whole genome shotgun (WGS) entry which is preliminary data.</text>
</comment>
<dbReference type="Proteomes" id="UP000593576">
    <property type="component" value="Unassembled WGS sequence"/>
</dbReference>
<feature type="non-terminal residue" evidence="1">
    <location>
        <position position="61"/>
    </location>
</feature>
<evidence type="ECO:0000313" key="2">
    <source>
        <dbReference type="Proteomes" id="UP000593576"/>
    </source>
</evidence>
<reference evidence="1 2" key="1">
    <citation type="journal article" date="2019" name="Genome Biol. Evol.">
        <title>Insights into the evolution of the New World diploid cottons (Gossypium, subgenus Houzingenia) based on genome sequencing.</title>
        <authorList>
            <person name="Grover C.E."/>
            <person name="Arick M.A. 2nd"/>
            <person name="Thrash A."/>
            <person name="Conover J.L."/>
            <person name="Sanders W.S."/>
            <person name="Peterson D.G."/>
            <person name="Frelichowski J.E."/>
            <person name="Scheffler J.A."/>
            <person name="Scheffler B.E."/>
            <person name="Wendel J.F."/>
        </authorList>
    </citation>
    <scope>NUCLEOTIDE SEQUENCE [LARGE SCALE GENOMIC DNA]</scope>
    <source>
        <strain evidence="1">1</strain>
        <tissue evidence="1">Leaf</tissue>
    </source>
</reference>
<protein>
    <submittedName>
        <fullName evidence="1">Uncharacterized protein</fullName>
    </submittedName>
</protein>
<dbReference type="EMBL" id="JABFAF010263526">
    <property type="protein sequence ID" value="MBA0876037.1"/>
    <property type="molecule type" value="Genomic_DNA"/>
</dbReference>
<organism evidence="1 2">
    <name type="scientific">Gossypium schwendimanii</name>
    <name type="common">Cotton</name>
    <dbReference type="NCBI Taxonomy" id="34291"/>
    <lineage>
        <taxon>Eukaryota</taxon>
        <taxon>Viridiplantae</taxon>
        <taxon>Streptophyta</taxon>
        <taxon>Embryophyta</taxon>
        <taxon>Tracheophyta</taxon>
        <taxon>Spermatophyta</taxon>
        <taxon>Magnoliopsida</taxon>
        <taxon>eudicotyledons</taxon>
        <taxon>Gunneridae</taxon>
        <taxon>Pentapetalae</taxon>
        <taxon>rosids</taxon>
        <taxon>malvids</taxon>
        <taxon>Malvales</taxon>
        <taxon>Malvaceae</taxon>
        <taxon>Malvoideae</taxon>
        <taxon>Gossypium</taxon>
    </lineage>
</organism>
<feature type="non-terminal residue" evidence="1">
    <location>
        <position position="1"/>
    </location>
</feature>
<sequence length="61" mass="6782">ILDEIRCLQKVSSGGGTSSSHLLANYLYTKLGEEEKCTFSSGSTYCHLCIRSGNNCSWWFV</sequence>
<keyword evidence="2" id="KW-1185">Reference proteome</keyword>
<evidence type="ECO:0000313" key="1">
    <source>
        <dbReference type="EMBL" id="MBA0876037.1"/>
    </source>
</evidence>
<gene>
    <name evidence="1" type="ORF">Goshw_011183</name>
</gene>